<reference evidence="4" key="2">
    <citation type="submission" date="2025-08" db="UniProtKB">
        <authorList>
            <consortium name="RefSeq"/>
        </authorList>
    </citation>
    <scope>IDENTIFICATION</scope>
    <source>
        <tissue evidence="4">Leaf</tissue>
    </source>
</reference>
<feature type="chain" id="PRO_5045432463" evidence="2">
    <location>
        <begin position="20"/>
        <end position="298"/>
    </location>
</feature>
<keyword evidence="2" id="KW-0732">Signal</keyword>
<proteinExistence type="predicted"/>
<protein>
    <submittedName>
        <fullName evidence="4">Uncharacterized protein</fullName>
    </submittedName>
</protein>
<organism evidence="3 4">
    <name type="scientific">Spinacia oleracea</name>
    <name type="common">Spinach</name>
    <dbReference type="NCBI Taxonomy" id="3562"/>
    <lineage>
        <taxon>Eukaryota</taxon>
        <taxon>Viridiplantae</taxon>
        <taxon>Streptophyta</taxon>
        <taxon>Embryophyta</taxon>
        <taxon>Tracheophyta</taxon>
        <taxon>Spermatophyta</taxon>
        <taxon>Magnoliopsida</taxon>
        <taxon>eudicotyledons</taxon>
        <taxon>Gunneridae</taxon>
        <taxon>Pentapetalae</taxon>
        <taxon>Caryophyllales</taxon>
        <taxon>Chenopodiaceae</taxon>
        <taxon>Chenopodioideae</taxon>
        <taxon>Anserineae</taxon>
        <taxon>Spinacia</taxon>
    </lineage>
</organism>
<name>A0ABM3RRR7_SPIOL</name>
<feature type="signal peptide" evidence="2">
    <location>
        <begin position="1"/>
        <end position="19"/>
    </location>
</feature>
<dbReference type="PANTHER" id="PTHR33018">
    <property type="entry name" value="OS10G0338966 PROTEIN-RELATED"/>
    <property type="match status" value="1"/>
</dbReference>
<keyword evidence="3" id="KW-1185">Reference proteome</keyword>
<reference evidence="3" key="1">
    <citation type="journal article" date="2021" name="Nat. Commun.">
        <title>Genomic analyses provide insights into spinach domestication and the genetic basis of agronomic traits.</title>
        <authorList>
            <person name="Cai X."/>
            <person name="Sun X."/>
            <person name="Xu C."/>
            <person name="Sun H."/>
            <person name="Wang X."/>
            <person name="Ge C."/>
            <person name="Zhang Z."/>
            <person name="Wang Q."/>
            <person name="Fei Z."/>
            <person name="Jiao C."/>
            <person name="Wang Q."/>
        </authorList>
    </citation>
    <scope>NUCLEOTIDE SEQUENCE [LARGE SCALE GENOMIC DNA]</scope>
    <source>
        <strain evidence="3">cv. Varoflay</strain>
    </source>
</reference>
<dbReference type="PANTHER" id="PTHR33018:SF31">
    <property type="entry name" value="TRANSPOSASE, PTTA_EN_SPM, PLANT"/>
    <property type="match status" value="1"/>
</dbReference>
<dbReference type="InterPro" id="IPR016024">
    <property type="entry name" value="ARM-type_fold"/>
</dbReference>
<feature type="region of interest" description="Disordered" evidence="1">
    <location>
        <begin position="195"/>
        <end position="236"/>
    </location>
</feature>
<dbReference type="GeneID" id="130471959"/>
<sequence>MGVPHCLVVNSLLVVLCASDNAKNATELFSLSQRTLHCSCSKEEKSAAAKKSAGGHLYHQKRARRGYARFEQDVIEEMAKKRIYVSSVSRAQLWKLMRTNNKGNIQEGAKEVAKRIDYFMHQAEKGEIEDTGRLDVLYKALEEKRYGGRVRGVGVGVTNTDYFGAITTRKEYMDQVTKLCSRVKILEREIKDMKRRKPKGRKNHSVEEEEDEEEEEKDDEEEKDEEEEEDDEMDVEEENLDGLMLDHIQDTPISSSPEISLWTVIIDISSQQMSNSILQSAAYCSQQQRTAVSSSILQ</sequence>
<accession>A0ABM3RRR7</accession>
<evidence type="ECO:0000256" key="2">
    <source>
        <dbReference type="SAM" id="SignalP"/>
    </source>
</evidence>
<feature type="compositionally biased region" description="Acidic residues" evidence="1">
    <location>
        <begin position="207"/>
        <end position="236"/>
    </location>
</feature>
<dbReference type="Proteomes" id="UP000813463">
    <property type="component" value="Chromosome 4"/>
</dbReference>
<gene>
    <name evidence="4" type="primary">LOC130471959</name>
</gene>
<evidence type="ECO:0000313" key="3">
    <source>
        <dbReference type="Proteomes" id="UP000813463"/>
    </source>
</evidence>
<dbReference type="SUPFAM" id="SSF48371">
    <property type="entry name" value="ARM repeat"/>
    <property type="match status" value="1"/>
</dbReference>
<dbReference type="RefSeq" id="XP_056698308.1">
    <property type="nucleotide sequence ID" value="XM_056842330.1"/>
</dbReference>
<evidence type="ECO:0000313" key="4">
    <source>
        <dbReference type="RefSeq" id="XP_056698308.1"/>
    </source>
</evidence>
<evidence type="ECO:0000256" key="1">
    <source>
        <dbReference type="SAM" id="MobiDB-lite"/>
    </source>
</evidence>